<comment type="similarity">
    <text evidence="2">Belongs to the TMC family.</text>
</comment>
<evidence type="ECO:0000259" key="8">
    <source>
        <dbReference type="Pfam" id="PF07810"/>
    </source>
</evidence>
<dbReference type="RefSeq" id="XP_036360727.1">
    <property type="nucleotide sequence ID" value="XM_036504834.1"/>
</dbReference>
<accession>A0A7E6F184</accession>
<evidence type="ECO:0000256" key="7">
    <source>
        <dbReference type="SAM" id="Phobius"/>
    </source>
</evidence>
<dbReference type="InterPro" id="IPR038900">
    <property type="entry name" value="TMC"/>
</dbReference>
<feature type="transmembrane region" description="Helical" evidence="7">
    <location>
        <begin position="373"/>
        <end position="392"/>
    </location>
</feature>
<evidence type="ECO:0000256" key="2">
    <source>
        <dbReference type="ARBA" id="ARBA00006510"/>
    </source>
</evidence>
<dbReference type="Pfam" id="PF07810">
    <property type="entry name" value="TMC"/>
    <property type="match status" value="1"/>
</dbReference>
<keyword evidence="3 7" id="KW-0812">Transmembrane</keyword>
<feature type="transmembrane region" description="Helical" evidence="7">
    <location>
        <begin position="404"/>
        <end position="424"/>
    </location>
</feature>
<feature type="transmembrane region" description="Helical" evidence="7">
    <location>
        <begin position="512"/>
        <end position="535"/>
    </location>
</feature>
<comment type="subcellular location">
    <subcellularLocation>
        <location evidence="1">Membrane</location>
        <topology evidence="1">Multi-pass membrane protein</topology>
    </subcellularLocation>
</comment>
<feature type="transmembrane region" description="Helical" evidence="7">
    <location>
        <begin position="316"/>
        <end position="343"/>
    </location>
</feature>
<dbReference type="GO" id="GO:0005886">
    <property type="term" value="C:plasma membrane"/>
    <property type="evidence" value="ECO:0007669"/>
    <property type="project" value="InterPro"/>
</dbReference>
<evidence type="ECO:0000256" key="1">
    <source>
        <dbReference type="ARBA" id="ARBA00004141"/>
    </source>
</evidence>
<keyword evidence="9" id="KW-1185">Reference proteome</keyword>
<feature type="transmembrane region" description="Helical" evidence="7">
    <location>
        <begin position="126"/>
        <end position="147"/>
    </location>
</feature>
<keyword evidence="4 7" id="KW-1133">Transmembrane helix</keyword>
<dbReference type="PANTHER" id="PTHR23302:SF24">
    <property type="entry name" value="TMC DOMAIN-CONTAINING PROTEIN"/>
    <property type="match status" value="1"/>
</dbReference>
<evidence type="ECO:0000256" key="4">
    <source>
        <dbReference type="ARBA" id="ARBA00022989"/>
    </source>
</evidence>
<feature type="region of interest" description="Disordered" evidence="6">
    <location>
        <begin position="676"/>
        <end position="706"/>
    </location>
</feature>
<dbReference type="PANTHER" id="PTHR23302">
    <property type="entry name" value="TRANSMEMBRANE CHANNEL-RELATED"/>
    <property type="match status" value="1"/>
</dbReference>
<dbReference type="InterPro" id="IPR012496">
    <property type="entry name" value="TMC_dom"/>
</dbReference>
<evidence type="ECO:0000256" key="6">
    <source>
        <dbReference type="SAM" id="MobiDB-lite"/>
    </source>
</evidence>
<evidence type="ECO:0000256" key="3">
    <source>
        <dbReference type="ARBA" id="ARBA00022692"/>
    </source>
</evidence>
<organism evidence="9 10">
    <name type="scientific">Octopus sinensis</name>
    <name type="common">East Asian common octopus</name>
    <dbReference type="NCBI Taxonomy" id="2607531"/>
    <lineage>
        <taxon>Eukaryota</taxon>
        <taxon>Metazoa</taxon>
        <taxon>Spiralia</taxon>
        <taxon>Lophotrochozoa</taxon>
        <taxon>Mollusca</taxon>
        <taxon>Cephalopoda</taxon>
        <taxon>Coleoidea</taxon>
        <taxon>Octopodiformes</taxon>
        <taxon>Octopoda</taxon>
        <taxon>Incirrata</taxon>
        <taxon>Octopodidae</taxon>
        <taxon>Octopus</taxon>
    </lineage>
</organism>
<evidence type="ECO:0000313" key="9">
    <source>
        <dbReference type="Proteomes" id="UP000515154"/>
    </source>
</evidence>
<evidence type="ECO:0000256" key="5">
    <source>
        <dbReference type="ARBA" id="ARBA00023136"/>
    </source>
</evidence>
<name>A0A7E6F184_9MOLL</name>
<feature type="transmembrane region" description="Helical" evidence="7">
    <location>
        <begin position="559"/>
        <end position="579"/>
    </location>
</feature>
<feature type="transmembrane region" description="Helical" evidence="7">
    <location>
        <begin position="607"/>
        <end position="640"/>
    </location>
</feature>
<protein>
    <submittedName>
        <fullName evidence="10">Transmembrane channel-like protein 7 isoform X1</fullName>
    </submittedName>
</protein>
<feature type="transmembrane region" description="Helical" evidence="7">
    <location>
        <begin position="221"/>
        <end position="243"/>
    </location>
</feature>
<dbReference type="AlphaFoldDB" id="A0A7E6F184"/>
<dbReference type="Proteomes" id="UP000515154">
    <property type="component" value="Linkage group LG7"/>
</dbReference>
<reference evidence="10" key="1">
    <citation type="submission" date="2025-08" db="UniProtKB">
        <authorList>
            <consortium name="RefSeq"/>
        </authorList>
    </citation>
    <scope>IDENTIFICATION</scope>
</reference>
<evidence type="ECO:0000313" key="10">
    <source>
        <dbReference type="RefSeq" id="XP_036360727.1"/>
    </source>
</evidence>
<sequence>MLEELYLKTFSFKQKTISTTNRDMSSRRRYNKYDASEFGYQWLNLDTLSEIIPLRERMLRREQEGEFKKDVDRSAKGLTKQKWNKFKRELREISYKLEPWRASIKAVEGYHGSGVASYFMFMRWSLFLNIGITLLIITFVTIPQVAFPKRDYSPAIFGINKTSVQIDEAVKCSKDYVLKINKTDVKALLLDFLQGSGWMEKTALFYGYYDNKELFTYGKTYIIPLAYLLVSISCLLYSVILMAKKSAASFRDNVEDDRAGDNFQFFSLVFLSWDYTITDAVSAKLKKASIMKQIQTELAEKQYKLKKENLTKNQRILMYTIRVTINIFVLTCLTASAYLIYYVTQYSTNFTKMDTYSGQHKIVKLLVEFMPSLTISALNGFVPIIFSLVIIIEDYAPQNEVIITLGRTILLRLASLIFLVASLYKDVMCKPKNVCGIGMESCTKITCWESYIGQQFYKLVITDFVIKLVLCLTVEPIRKLMAKKLKFKLLPQPQFNVPQNVLDLVYIQSLCWLGFFFAPLITCMVLISIFITFYLKKLSALHWCAASVKPYKASKSQSLFASVLMVSFFLCCLPIGYVICKVPPSRSCGPFRIYKYMYEILTVTLEFWPISAAITISFLTSGAFVLTIIIVLLLFLYYFYKKIASQSATIKILSNKLNSERKEKYYFMVEASKSLKQGQANREYPTQARELEEATGSTEVLDENKS</sequence>
<feature type="domain" description="TMC" evidence="8">
    <location>
        <begin position="447"/>
        <end position="554"/>
    </location>
</feature>
<gene>
    <name evidence="10" type="primary">LOC115214060</name>
</gene>
<dbReference type="GO" id="GO:0008381">
    <property type="term" value="F:mechanosensitive monoatomic ion channel activity"/>
    <property type="evidence" value="ECO:0007669"/>
    <property type="project" value="TreeGrafter"/>
</dbReference>
<proteinExistence type="inferred from homology"/>
<keyword evidence="5 7" id="KW-0472">Membrane</keyword>